<evidence type="ECO:0000313" key="2">
    <source>
        <dbReference type="EMBL" id="MFC5061069.1"/>
    </source>
</evidence>
<protein>
    <recommendedName>
        <fullName evidence="4">Secreted protein</fullName>
    </recommendedName>
</protein>
<name>A0ABV9YFD6_9PSEU</name>
<reference evidence="3" key="1">
    <citation type="journal article" date="2019" name="Int. J. Syst. Evol. Microbiol.">
        <title>The Global Catalogue of Microorganisms (GCM) 10K type strain sequencing project: providing services to taxonomists for standard genome sequencing and annotation.</title>
        <authorList>
            <consortium name="The Broad Institute Genomics Platform"/>
            <consortium name="The Broad Institute Genome Sequencing Center for Infectious Disease"/>
            <person name="Wu L."/>
            <person name="Ma J."/>
        </authorList>
    </citation>
    <scope>NUCLEOTIDE SEQUENCE [LARGE SCALE GENOMIC DNA]</scope>
    <source>
        <strain evidence="3">CGMCC 4.7093</strain>
    </source>
</reference>
<gene>
    <name evidence="2" type="ORF">ACFPBZ_02535</name>
</gene>
<accession>A0ABV9YFD6</accession>
<evidence type="ECO:0000256" key="1">
    <source>
        <dbReference type="SAM" id="SignalP"/>
    </source>
</evidence>
<keyword evidence="1" id="KW-0732">Signal</keyword>
<evidence type="ECO:0008006" key="4">
    <source>
        <dbReference type="Google" id="ProtNLM"/>
    </source>
</evidence>
<organism evidence="2 3">
    <name type="scientific">Actinomycetospora atypica</name>
    <dbReference type="NCBI Taxonomy" id="1290095"/>
    <lineage>
        <taxon>Bacteria</taxon>
        <taxon>Bacillati</taxon>
        <taxon>Actinomycetota</taxon>
        <taxon>Actinomycetes</taxon>
        <taxon>Pseudonocardiales</taxon>
        <taxon>Pseudonocardiaceae</taxon>
        <taxon>Actinomycetospora</taxon>
    </lineage>
</organism>
<feature type="signal peptide" evidence="1">
    <location>
        <begin position="1"/>
        <end position="24"/>
    </location>
</feature>
<dbReference type="RefSeq" id="WP_378034424.1">
    <property type="nucleotide sequence ID" value="NZ_JBHSIV010000002.1"/>
</dbReference>
<feature type="chain" id="PRO_5046989470" description="Secreted protein" evidence="1">
    <location>
        <begin position="25"/>
        <end position="123"/>
    </location>
</feature>
<proteinExistence type="predicted"/>
<comment type="caution">
    <text evidence="2">The sequence shown here is derived from an EMBL/GenBank/DDBJ whole genome shotgun (WGS) entry which is preliminary data.</text>
</comment>
<dbReference type="EMBL" id="JBHSIV010000002">
    <property type="protein sequence ID" value="MFC5061069.1"/>
    <property type="molecule type" value="Genomic_DNA"/>
</dbReference>
<dbReference type="Proteomes" id="UP001595947">
    <property type="component" value="Unassembled WGS sequence"/>
</dbReference>
<evidence type="ECO:0000313" key="3">
    <source>
        <dbReference type="Proteomes" id="UP001595947"/>
    </source>
</evidence>
<keyword evidence="3" id="KW-1185">Reference proteome</keyword>
<sequence length="123" mass="13204">MSRRPLLLALAAASLLLVPLPASAEPREVCGPHTAEDEVVRVFARGAGESALLCGSRYYGFRRIDWRTVSLEAIARTLASPEPPVYDERSNTWIHTGEVVVVLSAGDGQVVTARPVAAQAVPR</sequence>